<dbReference type="EMBL" id="RFFJ01000016">
    <property type="protein sequence ID" value="RMI44434.1"/>
    <property type="molecule type" value="Genomic_DNA"/>
</dbReference>
<dbReference type="Proteomes" id="UP000278673">
    <property type="component" value="Unassembled WGS sequence"/>
</dbReference>
<sequence>MPAAQPNGAEAVHHPLHWSGPYRKNRQHTLEAHVEDDVPTIAPALPVNRADRLFATRAVHTVPGMADRYEYKKEAGSSDTQHSYDTMKV</sequence>
<proteinExistence type="predicted"/>
<reference evidence="2 3" key="1">
    <citation type="submission" date="2018-10" db="EMBL/GenBank/DDBJ databases">
        <title>Isolation, diversity and antifungal activity of actinobacteria from wheat.</title>
        <authorList>
            <person name="Han C."/>
        </authorList>
    </citation>
    <scope>NUCLEOTIDE SEQUENCE [LARGE SCALE GENOMIC DNA]</scope>
    <source>
        <strain evidence="2 3">NEAU-YY642</strain>
    </source>
</reference>
<evidence type="ECO:0000313" key="2">
    <source>
        <dbReference type="EMBL" id="RMI44434.1"/>
    </source>
</evidence>
<dbReference type="RefSeq" id="WP_122182641.1">
    <property type="nucleotide sequence ID" value="NZ_RFFJ01000016.1"/>
</dbReference>
<keyword evidence="3" id="KW-1185">Reference proteome</keyword>
<organism evidence="2 3">
    <name type="scientific">Streptomyces triticirhizae</name>
    <dbReference type="NCBI Taxonomy" id="2483353"/>
    <lineage>
        <taxon>Bacteria</taxon>
        <taxon>Bacillati</taxon>
        <taxon>Actinomycetota</taxon>
        <taxon>Actinomycetes</taxon>
        <taxon>Kitasatosporales</taxon>
        <taxon>Streptomycetaceae</taxon>
        <taxon>Streptomyces</taxon>
    </lineage>
</organism>
<comment type="caution">
    <text evidence="2">The sequence shown here is derived from an EMBL/GenBank/DDBJ whole genome shotgun (WGS) entry which is preliminary data.</text>
</comment>
<protein>
    <submittedName>
        <fullName evidence="2">Uncharacterized protein</fullName>
    </submittedName>
</protein>
<feature type="region of interest" description="Disordered" evidence="1">
    <location>
        <begin position="1"/>
        <end position="24"/>
    </location>
</feature>
<accession>A0A3M2M3S8</accession>
<name>A0A3M2M3S8_9ACTN</name>
<evidence type="ECO:0000256" key="1">
    <source>
        <dbReference type="SAM" id="MobiDB-lite"/>
    </source>
</evidence>
<dbReference type="AlphaFoldDB" id="A0A3M2M3S8"/>
<gene>
    <name evidence="2" type="ORF">EBN88_05385</name>
</gene>
<evidence type="ECO:0000313" key="3">
    <source>
        <dbReference type="Proteomes" id="UP000278673"/>
    </source>
</evidence>